<dbReference type="Gene3D" id="3.40.50.300">
    <property type="entry name" value="P-loop containing nucleotide triphosphate hydrolases"/>
    <property type="match status" value="2"/>
</dbReference>
<dbReference type="SUPFAM" id="SSF52540">
    <property type="entry name" value="P-loop containing nucleoside triphosphate hydrolases"/>
    <property type="match status" value="1"/>
</dbReference>
<comment type="caution">
    <text evidence="1">The sequence shown here is derived from an EMBL/GenBank/DDBJ whole genome shotgun (WGS) entry which is preliminary data.</text>
</comment>
<dbReference type="InterPro" id="IPR051162">
    <property type="entry name" value="T4SS_component"/>
</dbReference>
<name>A0ABT7LQW9_9STRE</name>
<keyword evidence="1" id="KW-0547">Nucleotide-binding</keyword>
<evidence type="ECO:0000313" key="2">
    <source>
        <dbReference type="Proteomes" id="UP001529255"/>
    </source>
</evidence>
<dbReference type="GO" id="GO:0005524">
    <property type="term" value="F:ATP binding"/>
    <property type="evidence" value="ECO:0007669"/>
    <property type="project" value="UniProtKB-KW"/>
</dbReference>
<reference evidence="1 2" key="1">
    <citation type="submission" date="2023-06" db="EMBL/GenBank/DDBJ databases">
        <title>A potential novel species of Streptococcus isolated from human milk sample.</title>
        <authorList>
            <person name="Nguyen H.V."/>
            <person name="Trinh A.T.V."/>
            <person name="Hoang A.T.L."/>
            <person name="Bui L.N.H."/>
            <person name="Tran Q.T.L."/>
            <person name="Trinh T."/>
        </authorList>
    </citation>
    <scope>NUCLEOTIDE SEQUENCE [LARGE SCALE GENOMIC DNA]</scope>
    <source>
        <strain evidence="1 2">VTCC 12812</strain>
    </source>
</reference>
<dbReference type="Proteomes" id="UP001529255">
    <property type="component" value="Unassembled WGS sequence"/>
</dbReference>
<dbReference type="RefSeq" id="WP_285955280.1">
    <property type="nucleotide sequence ID" value="NZ_JASUZV010000001.1"/>
</dbReference>
<proteinExistence type="predicted"/>
<organism evidence="1 2">
    <name type="scientific">Streptococcus raffinosi</name>
    <dbReference type="NCBI Taxonomy" id="3053355"/>
    <lineage>
        <taxon>Bacteria</taxon>
        <taxon>Bacillati</taxon>
        <taxon>Bacillota</taxon>
        <taxon>Bacilli</taxon>
        <taxon>Lactobacillales</taxon>
        <taxon>Streptococcaceae</taxon>
        <taxon>Streptococcus</taxon>
    </lineage>
</organism>
<evidence type="ECO:0000313" key="1">
    <source>
        <dbReference type="EMBL" id="MDL5042607.1"/>
    </source>
</evidence>
<dbReference type="PANTHER" id="PTHR30121:SF6">
    <property type="entry name" value="SLR6007 PROTEIN"/>
    <property type="match status" value="1"/>
</dbReference>
<keyword evidence="2" id="KW-1185">Reference proteome</keyword>
<dbReference type="PANTHER" id="PTHR30121">
    <property type="entry name" value="UNCHARACTERIZED PROTEIN YJGR-RELATED"/>
    <property type="match status" value="1"/>
</dbReference>
<dbReference type="Pfam" id="PF12846">
    <property type="entry name" value="AAA_10"/>
    <property type="match status" value="1"/>
</dbReference>
<gene>
    <name evidence="1" type="ORF">QRD39_00585</name>
</gene>
<dbReference type="EMBL" id="JASUZV010000001">
    <property type="protein sequence ID" value="MDL5042607.1"/>
    <property type="molecule type" value="Genomic_DNA"/>
</dbReference>
<dbReference type="InterPro" id="IPR016628">
    <property type="entry name" value="ATPase_SAG2001_prd"/>
</dbReference>
<dbReference type="InterPro" id="IPR027417">
    <property type="entry name" value="P-loop_NTPase"/>
</dbReference>
<accession>A0ABT7LQW9</accession>
<keyword evidence="1" id="KW-0067">ATP-binding</keyword>
<sequence>MSSFLSKMVNMDDDVMLNQIWDVHDNLVLRKDGSVFAIYRIPSKIVNSVDEKGKEELKDIEYSALANCLTYRDFMIKTTPVNQDLSARFKLLADDIDWDSATADLAEYVLNGMVETLVDSIGMPFDYWHHIIVPLKSIHLSVDLKQTMEQAFRRTRDMTMNLLGFFEGVPENWYEEYVQQEEAAYSDLSGLDVTRLTTDENWFLQRLHFIQGFLYDNESELIAVKDNVENIDDVAITLENVSVIKMSDFDDATYRWYLPIVEIPQNVSFMHVLDKLVGLNFPVGSTVLGNFMAVKGALGVEGKANRNRRRLNRTAIDADENGDTQNAKVVSSILLLDDLKENIDEGEPIVQYLHCLDFSAQSIEQLKVQYEILTKTLASIGVKVSKASADQLYLLYKTRIGEVLTTYDKNFIQKMSLSAFCENLFFTTRKVGTDVGFAIGRVDNELKSWQGDYRSAIEASSNPVYVNLLQANKNNVEGKLTANPHVAVIGATGRGKSFLIKLLFTYHSMLKIQSLYIDPKSEMRKQYESVLAELEENDEFPELQDYIRSIDFVTLDPNNPRNHGVLDPIVFLTGTDASELAESMISAVLTNHSDIVEYGYMTAIETVMARRQAGELVGMRHVFEEMMKSDVEKVRSAGMLLDKKSKDSILSLCFSDGKNHAIDLTAKTTVLEIAGLDLPSEETDEIEKAQKNSLVVMYGIGYFCKLFGQRDREVETVVVVDEAWQFKSTSAGRSVLKQMKRVGRSFNNFLVLGTQSVADVVTNDDTTGFGTVFAFLEETEIDEVLDYLRVEKTDTTRKWLGNTGHAQCIYFDTFGRRERITVEGMFPEINKLFDTVKSKLKSV</sequence>
<protein>
    <submittedName>
        <fullName evidence="1">ATP-binding protein</fullName>
    </submittedName>
</protein>
<dbReference type="PIRSF" id="PIRSF015040">
    <property type="entry name" value="ATPase_SAG2001_prd"/>
    <property type="match status" value="1"/>
</dbReference>